<evidence type="ECO:0000259" key="6">
    <source>
        <dbReference type="Pfam" id="PF01509"/>
    </source>
</evidence>
<name>A0A5C0UGN1_9PROT</name>
<evidence type="ECO:0000256" key="1">
    <source>
        <dbReference type="ARBA" id="ARBA00000385"/>
    </source>
</evidence>
<dbReference type="GO" id="GO:0003723">
    <property type="term" value="F:RNA binding"/>
    <property type="evidence" value="ECO:0007669"/>
    <property type="project" value="InterPro"/>
</dbReference>
<sequence length="454" mass="51293">MSVMNVGSKTTSLDIKKTLNETSRKKLEDRAEIKQNCILKVNKPKGVSSSDVIRIIKSTFKSKKIGHGGTLDPMAEGVLPILFNEATKLSDIMHLLPKTYFFSVDFGYTTDTMDLEGNVTDKNNEIPNESDLKNVLKDLIGINFQVPQKFSACKVNGKRAYELSREGKEVILKPKEINIFTIDLLEYSCANHDHSRSLDYDQSLDSDTNSDKTIQTSECKAKACFRVSCSSGTYVRSLAAEIASKLGCLCCVTKIYRENHSFFNYEDCLDLSEYITTKDFSSENTKEHLKEKTNSRNIKNGGQKWIKSSKRKTNPYRIEDKKLFSVEMLKFCVNIDDIDFNRSNTKINTCTEQNPDLSSLDIEQKLVTLEISTEHANSLKNGIPIYLSEVVSLELESPEKQSLDNILKKITENNIDNNDTNYTLKNIIIKSNNKIIGIGYISGSTLFSQRMLAF</sequence>
<comment type="similarity">
    <text evidence="2 5">Belongs to the pseudouridine synthase TruB family. Type 1 subfamily.</text>
</comment>
<dbReference type="EMBL" id="CP043314">
    <property type="protein sequence ID" value="QEK38867.1"/>
    <property type="molecule type" value="Genomic_DNA"/>
</dbReference>
<gene>
    <name evidence="5 7" type="primary">truB</name>
    <name evidence="7" type="ORF">FZC36_00215</name>
</gene>
<dbReference type="Proteomes" id="UP000324924">
    <property type="component" value="Chromosome"/>
</dbReference>
<evidence type="ECO:0000256" key="4">
    <source>
        <dbReference type="ARBA" id="ARBA00023235"/>
    </source>
</evidence>
<dbReference type="OrthoDB" id="9802309at2"/>
<organism evidence="7 8">
    <name type="scientific">Candidatus Nesciobacter abundans</name>
    <dbReference type="NCBI Taxonomy" id="2601668"/>
    <lineage>
        <taxon>Bacteria</taxon>
        <taxon>Pseudomonadati</taxon>
        <taxon>Pseudomonadota</taxon>
        <taxon>Alphaproteobacteria</taxon>
        <taxon>Holosporales</taxon>
        <taxon>Holosporaceae</taxon>
        <taxon>Candidatus Nesciobacter</taxon>
    </lineage>
</organism>
<dbReference type="HAMAP" id="MF_01080">
    <property type="entry name" value="TruB_bact"/>
    <property type="match status" value="1"/>
</dbReference>
<dbReference type="GO" id="GO:0160148">
    <property type="term" value="F:tRNA pseudouridine(55) synthase activity"/>
    <property type="evidence" value="ECO:0007669"/>
    <property type="project" value="UniProtKB-EC"/>
</dbReference>
<evidence type="ECO:0000313" key="7">
    <source>
        <dbReference type="EMBL" id="QEK38867.1"/>
    </source>
</evidence>
<comment type="function">
    <text evidence="5">Responsible for synthesis of pseudouridine from uracil-55 in the psi GC loop of transfer RNAs.</text>
</comment>
<dbReference type="InterPro" id="IPR014780">
    <property type="entry name" value="tRNA_psdUridine_synth_TruB"/>
</dbReference>
<dbReference type="NCBIfam" id="TIGR00431">
    <property type="entry name" value="TruB"/>
    <property type="match status" value="1"/>
</dbReference>
<dbReference type="SUPFAM" id="SSF55120">
    <property type="entry name" value="Pseudouridine synthase"/>
    <property type="match status" value="1"/>
</dbReference>
<dbReference type="GO" id="GO:0031119">
    <property type="term" value="P:tRNA pseudouridine synthesis"/>
    <property type="evidence" value="ECO:0007669"/>
    <property type="project" value="UniProtKB-UniRule"/>
</dbReference>
<dbReference type="PANTHER" id="PTHR13767:SF2">
    <property type="entry name" value="PSEUDOURIDYLATE SYNTHASE TRUB1"/>
    <property type="match status" value="1"/>
</dbReference>
<keyword evidence="4 5" id="KW-0413">Isomerase</keyword>
<dbReference type="EC" id="5.4.99.25" evidence="5"/>
<dbReference type="KEGG" id="nabu:FZC36_00215"/>
<evidence type="ECO:0000256" key="5">
    <source>
        <dbReference type="HAMAP-Rule" id="MF_01080"/>
    </source>
</evidence>
<keyword evidence="3 5" id="KW-0819">tRNA processing</keyword>
<keyword evidence="8" id="KW-1185">Reference proteome</keyword>
<dbReference type="InterPro" id="IPR002501">
    <property type="entry name" value="PsdUridine_synth_N"/>
</dbReference>
<dbReference type="PANTHER" id="PTHR13767">
    <property type="entry name" value="TRNA-PSEUDOURIDINE SYNTHASE"/>
    <property type="match status" value="1"/>
</dbReference>
<accession>A0A5C0UGN1</accession>
<evidence type="ECO:0000256" key="2">
    <source>
        <dbReference type="ARBA" id="ARBA00005642"/>
    </source>
</evidence>
<feature type="domain" description="Pseudouridine synthase II N-terminal" evidence="6">
    <location>
        <begin position="57"/>
        <end position="234"/>
    </location>
</feature>
<evidence type="ECO:0000313" key="8">
    <source>
        <dbReference type="Proteomes" id="UP000324924"/>
    </source>
</evidence>
<dbReference type="AlphaFoldDB" id="A0A5C0UGN1"/>
<dbReference type="RefSeq" id="WP_148971990.1">
    <property type="nucleotide sequence ID" value="NZ_CP043314.1"/>
</dbReference>
<evidence type="ECO:0000256" key="3">
    <source>
        <dbReference type="ARBA" id="ARBA00022694"/>
    </source>
</evidence>
<comment type="catalytic activity">
    <reaction evidence="1 5">
        <text>uridine(55) in tRNA = pseudouridine(55) in tRNA</text>
        <dbReference type="Rhea" id="RHEA:42532"/>
        <dbReference type="Rhea" id="RHEA-COMP:10101"/>
        <dbReference type="Rhea" id="RHEA-COMP:10102"/>
        <dbReference type="ChEBI" id="CHEBI:65314"/>
        <dbReference type="ChEBI" id="CHEBI:65315"/>
        <dbReference type="EC" id="5.4.99.25"/>
    </reaction>
</comment>
<protein>
    <recommendedName>
        <fullName evidence="5">tRNA pseudouridine synthase B</fullName>
        <ecNumber evidence="5">5.4.99.25</ecNumber>
    </recommendedName>
    <alternativeName>
        <fullName evidence="5">tRNA pseudouridine(55) synthase</fullName>
        <shortName evidence="5">Psi55 synthase</shortName>
    </alternativeName>
    <alternativeName>
        <fullName evidence="5">tRNA pseudouridylate synthase</fullName>
    </alternativeName>
    <alternativeName>
        <fullName evidence="5">tRNA-uridine isomerase</fullName>
    </alternativeName>
</protein>
<feature type="active site" description="Nucleophile" evidence="5">
    <location>
        <position position="72"/>
    </location>
</feature>
<dbReference type="InterPro" id="IPR020103">
    <property type="entry name" value="PsdUridine_synth_cat_dom_sf"/>
</dbReference>
<reference evidence="7 8" key="1">
    <citation type="submission" date="2019-08" db="EMBL/GenBank/DDBJ databases">
        <title>Highly reduced genomes of protist endosymbionts show evolutionary convergence.</title>
        <authorList>
            <person name="George E."/>
            <person name="Husnik F."/>
            <person name="Tashyreva D."/>
            <person name="Prokopchuk G."/>
            <person name="Horak A."/>
            <person name="Kwong W.K."/>
            <person name="Lukes J."/>
            <person name="Keeling P.J."/>
        </authorList>
    </citation>
    <scope>NUCLEOTIDE SEQUENCE [LARGE SCALE GENOMIC DNA]</scope>
    <source>
        <strain evidence="7">1604HC</strain>
    </source>
</reference>
<proteinExistence type="inferred from homology"/>
<dbReference type="Pfam" id="PF01509">
    <property type="entry name" value="TruB_N"/>
    <property type="match status" value="1"/>
</dbReference>
<dbReference type="GO" id="GO:1990481">
    <property type="term" value="P:mRNA pseudouridine synthesis"/>
    <property type="evidence" value="ECO:0007669"/>
    <property type="project" value="TreeGrafter"/>
</dbReference>
<dbReference type="Gene3D" id="3.30.2350.10">
    <property type="entry name" value="Pseudouridine synthase"/>
    <property type="match status" value="1"/>
</dbReference>